<dbReference type="PROSITE" id="PS00622">
    <property type="entry name" value="HTH_LUXR_1"/>
    <property type="match status" value="1"/>
</dbReference>
<dbReference type="GO" id="GO:0003677">
    <property type="term" value="F:DNA binding"/>
    <property type="evidence" value="ECO:0007669"/>
    <property type="project" value="UniProtKB-KW"/>
</dbReference>
<feature type="domain" description="Response regulatory" evidence="7">
    <location>
        <begin position="4"/>
        <end position="120"/>
    </location>
</feature>
<feature type="domain" description="HTH luxR-type" evidence="6">
    <location>
        <begin position="144"/>
        <end position="209"/>
    </location>
</feature>
<evidence type="ECO:0000256" key="3">
    <source>
        <dbReference type="ARBA" id="ARBA00023015"/>
    </source>
</evidence>
<evidence type="ECO:0000256" key="2">
    <source>
        <dbReference type="ARBA" id="ARBA00023012"/>
    </source>
</evidence>
<organism evidence="8">
    <name type="scientific">hydrothermal vent metagenome</name>
    <dbReference type="NCBI Taxonomy" id="652676"/>
    <lineage>
        <taxon>unclassified sequences</taxon>
        <taxon>metagenomes</taxon>
        <taxon>ecological metagenomes</taxon>
    </lineage>
</organism>
<protein>
    <submittedName>
        <fullName evidence="8">BarA-associated response regulator UvrY (= GacA = SirA)</fullName>
    </submittedName>
</protein>
<keyword evidence="2" id="KW-0902">Two-component regulatory system</keyword>
<dbReference type="InterPro" id="IPR039420">
    <property type="entry name" value="WalR-like"/>
</dbReference>
<dbReference type="InterPro" id="IPR016032">
    <property type="entry name" value="Sig_transdc_resp-reg_C-effctor"/>
</dbReference>
<keyword evidence="1" id="KW-0597">Phosphoprotein</keyword>
<dbReference type="InterPro" id="IPR000792">
    <property type="entry name" value="Tscrpt_reg_LuxR_C"/>
</dbReference>
<evidence type="ECO:0000313" key="8">
    <source>
        <dbReference type="EMBL" id="VAW84451.1"/>
    </source>
</evidence>
<dbReference type="PANTHER" id="PTHR43214">
    <property type="entry name" value="TWO-COMPONENT RESPONSE REGULATOR"/>
    <property type="match status" value="1"/>
</dbReference>
<dbReference type="PROSITE" id="PS50043">
    <property type="entry name" value="HTH_LUXR_2"/>
    <property type="match status" value="1"/>
</dbReference>
<reference evidence="8" key="1">
    <citation type="submission" date="2018-06" db="EMBL/GenBank/DDBJ databases">
        <authorList>
            <person name="Zhirakovskaya E."/>
        </authorList>
    </citation>
    <scope>NUCLEOTIDE SEQUENCE</scope>
</reference>
<name>A0A3B0YYH1_9ZZZZ</name>
<dbReference type="PANTHER" id="PTHR43214:SF3">
    <property type="entry name" value="RESPONSE REGULATOR UVRY"/>
    <property type="match status" value="1"/>
</dbReference>
<keyword evidence="4" id="KW-0238">DNA-binding</keyword>
<dbReference type="InterPro" id="IPR001789">
    <property type="entry name" value="Sig_transdc_resp-reg_receiver"/>
</dbReference>
<dbReference type="Gene3D" id="3.40.50.2300">
    <property type="match status" value="1"/>
</dbReference>
<dbReference type="SMART" id="SM00448">
    <property type="entry name" value="REC"/>
    <property type="match status" value="1"/>
</dbReference>
<proteinExistence type="predicted"/>
<evidence type="ECO:0000256" key="1">
    <source>
        <dbReference type="ARBA" id="ARBA00022553"/>
    </source>
</evidence>
<dbReference type="Pfam" id="PF00196">
    <property type="entry name" value="GerE"/>
    <property type="match status" value="1"/>
</dbReference>
<dbReference type="CDD" id="cd17535">
    <property type="entry name" value="REC_NarL-like"/>
    <property type="match status" value="1"/>
</dbReference>
<dbReference type="SUPFAM" id="SSF52172">
    <property type="entry name" value="CheY-like"/>
    <property type="match status" value="1"/>
</dbReference>
<evidence type="ECO:0000256" key="4">
    <source>
        <dbReference type="ARBA" id="ARBA00023125"/>
    </source>
</evidence>
<dbReference type="SUPFAM" id="SSF46894">
    <property type="entry name" value="C-terminal effector domain of the bipartite response regulators"/>
    <property type="match status" value="1"/>
</dbReference>
<dbReference type="CDD" id="cd06170">
    <property type="entry name" value="LuxR_C_like"/>
    <property type="match status" value="1"/>
</dbReference>
<dbReference type="SMART" id="SM00421">
    <property type="entry name" value="HTH_LUXR"/>
    <property type="match status" value="1"/>
</dbReference>
<dbReference type="AlphaFoldDB" id="A0A3B0YYH1"/>
<dbReference type="InterPro" id="IPR058245">
    <property type="entry name" value="NreC/VraR/RcsB-like_REC"/>
</dbReference>
<gene>
    <name evidence="8" type="ORF">MNBD_GAMMA16-2041</name>
</gene>
<dbReference type="PRINTS" id="PR00038">
    <property type="entry name" value="HTHLUXR"/>
</dbReference>
<evidence type="ECO:0000259" key="7">
    <source>
        <dbReference type="PROSITE" id="PS50110"/>
    </source>
</evidence>
<dbReference type="InterPro" id="IPR011006">
    <property type="entry name" value="CheY-like_superfamily"/>
</dbReference>
<accession>A0A3B0YYH1</accession>
<evidence type="ECO:0000259" key="6">
    <source>
        <dbReference type="PROSITE" id="PS50043"/>
    </source>
</evidence>
<sequence>MKIRTVLVDDQSLVMSGLGELIKQTKEVNIAAQFSRLDKALSYVRDHPVELVVMEWNLSGMGGIEATRRLRKKCPKIKILIVSNTLDDPFPRRLIEAGANGLISKKSAPGELKSALDELLAGRHYLSIDIAQQALAREYWMPGQKSPFEELTNRELQVMMLAVEGKRTQDISQSLSLSPKTVSTYRHRLYSKLGVKSGVELTHLAIRYGLAGTPLALQGTQ</sequence>
<evidence type="ECO:0000256" key="5">
    <source>
        <dbReference type="ARBA" id="ARBA00023163"/>
    </source>
</evidence>
<dbReference type="Pfam" id="PF00072">
    <property type="entry name" value="Response_reg"/>
    <property type="match status" value="1"/>
</dbReference>
<dbReference type="PROSITE" id="PS50110">
    <property type="entry name" value="RESPONSE_REGULATORY"/>
    <property type="match status" value="1"/>
</dbReference>
<dbReference type="GO" id="GO:0006355">
    <property type="term" value="P:regulation of DNA-templated transcription"/>
    <property type="evidence" value="ECO:0007669"/>
    <property type="project" value="InterPro"/>
</dbReference>
<dbReference type="GO" id="GO:0000160">
    <property type="term" value="P:phosphorelay signal transduction system"/>
    <property type="evidence" value="ECO:0007669"/>
    <property type="project" value="InterPro"/>
</dbReference>
<keyword evidence="5" id="KW-0804">Transcription</keyword>
<keyword evidence="3" id="KW-0805">Transcription regulation</keyword>
<dbReference type="EMBL" id="UOFO01000045">
    <property type="protein sequence ID" value="VAW84451.1"/>
    <property type="molecule type" value="Genomic_DNA"/>
</dbReference>